<comment type="caution">
    <text evidence="2">The sequence shown here is derived from an EMBL/GenBank/DDBJ whole genome shotgun (WGS) entry which is preliminary data.</text>
</comment>
<protein>
    <submittedName>
        <fullName evidence="2">Uncharacterized protein</fullName>
    </submittedName>
</protein>
<dbReference type="RefSeq" id="WP_124145005.1">
    <property type="nucleotide sequence ID" value="NZ_CAWOKI010000062.1"/>
</dbReference>
<proteinExistence type="predicted"/>
<evidence type="ECO:0000313" key="2">
    <source>
        <dbReference type="EMBL" id="RQH47234.1"/>
    </source>
</evidence>
<reference evidence="2 3" key="1">
    <citation type="journal article" date="2018" name="ACS Chem. Biol.">
        <title>Ketoreductase domain dysfunction expands chemodiversity: malyngamide biosynthesis in the cyanobacterium Okeania hirsuta.</title>
        <authorList>
            <person name="Moss N.A."/>
            <person name="Leao T."/>
            <person name="Rankin M."/>
            <person name="McCullough T.M."/>
            <person name="Qu P."/>
            <person name="Korobeynikov A."/>
            <person name="Smith J.L."/>
            <person name="Gerwick L."/>
            <person name="Gerwick W.H."/>
        </authorList>
    </citation>
    <scope>NUCLEOTIDE SEQUENCE [LARGE SCALE GENOMIC DNA]</scope>
    <source>
        <strain evidence="2 3">PAB10Feb10-1</strain>
    </source>
</reference>
<keyword evidence="3" id="KW-1185">Reference proteome</keyword>
<dbReference type="EMBL" id="RCBY01000036">
    <property type="protein sequence ID" value="RQH47234.1"/>
    <property type="molecule type" value="Genomic_DNA"/>
</dbReference>
<feature type="coiled-coil region" evidence="1">
    <location>
        <begin position="65"/>
        <end position="92"/>
    </location>
</feature>
<organism evidence="2 3">
    <name type="scientific">Okeania hirsuta</name>
    <dbReference type="NCBI Taxonomy" id="1458930"/>
    <lineage>
        <taxon>Bacteria</taxon>
        <taxon>Bacillati</taxon>
        <taxon>Cyanobacteriota</taxon>
        <taxon>Cyanophyceae</taxon>
        <taxon>Oscillatoriophycideae</taxon>
        <taxon>Oscillatoriales</taxon>
        <taxon>Microcoleaceae</taxon>
        <taxon>Okeania</taxon>
    </lineage>
</organism>
<dbReference type="Proteomes" id="UP000269154">
    <property type="component" value="Unassembled WGS sequence"/>
</dbReference>
<gene>
    <name evidence="2" type="ORF">D5R40_08940</name>
</gene>
<accession>A0A3N6RKU9</accession>
<dbReference type="AlphaFoldDB" id="A0A3N6RKU9"/>
<evidence type="ECO:0000256" key="1">
    <source>
        <dbReference type="SAM" id="Coils"/>
    </source>
</evidence>
<name>A0A3N6RKU9_9CYAN</name>
<keyword evidence="1" id="KW-0175">Coiled coil</keyword>
<evidence type="ECO:0000313" key="3">
    <source>
        <dbReference type="Proteomes" id="UP000269154"/>
    </source>
</evidence>
<sequence length="142" mass="16143">MQATKPVTFSPVSHNTPTQVKPQIFSKRIKSSYLGITIETTVKLFTNIVISVFVTSAFLKLWPHYQSIQEKLQVIESEIEATTERLNQEKADFTRYFDPSQAKSIMQEQSNRVGRHQIPIIWLKDNGVKPNSESTSSNGRSS</sequence>
<dbReference type="OrthoDB" id="467582at2"/>